<evidence type="ECO:0000256" key="7">
    <source>
        <dbReference type="ARBA" id="ARBA00048117"/>
    </source>
</evidence>
<dbReference type="STRING" id="460.Lstg_3255"/>
<accession>A0A378LAX7</accession>
<dbReference type="NCBIfam" id="TIGR00329">
    <property type="entry name" value="gcp_kae1"/>
    <property type="match status" value="1"/>
</dbReference>
<dbReference type="InterPro" id="IPR017861">
    <property type="entry name" value="KAE1/TsaD"/>
</dbReference>
<dbReference type="GO" id="GO:0005737">
    <property type="term" value="C:cytoplasm"/>
    <property type="evidence" value="ECO:0007669"/>
    <property type="project" value="UniProtKB-SubCell"/>
</dbReference>
<evidence type="ECO:0000313" key="11">
    <source>
        <dbReference type="EMBL" id="STY23986.1"/>
    </source>
</evidence>
<dbReference type="PANTHER" id="PTHR11735">
    <property type="entry name" value="TRNA N6-ADENOSINE THREONYLCARBAMOYLTRANSFERASE"/>
    <property type="match status" value="1"/>
</dbReference>
<dbReference type="InterPro" id="IPR017860">
    <property type="entry name" value="Peptidase_M22_CS"/>
</dbReference>
<sequence>MYGTITEFFYQALSMLVLGIESSCDETGVAIYDSDAGLLAHALHSQIDTHRVHGGVVPELASRDHINYLVPLLDKVLQQTGLDKKALDGVAYTAGPGLIGALLVGSCFAKSLAYALQIPALAIHHLEAHLLAAKMETPSLQFPFIALLVSGGHCQLVEVKDLGEYHILGDTLDDAVGEAFDKTAKLMGIPYPGGPVLAALADQCESTPYRFPRPMTDRPGLDFSFSGLKTFALNTWSQSTKDERARAEIAKAFQQAVVDTLMIKCKRAVQESGCKELVVAGGVGANKALRSGLSEWIQSIGGTIYFPALEYCTDNGAMIAYAGCLRMLRGEKDLSSSVEVKARWPLA</sequence>
<evidence type="ECO:0000256" key="6">
    <source>
        <dbReference type="ARBA" id="ARBA00023315"/>
    </source>
</evidence>
<dbReference type="EMBL" id="UGOY01000001">
    <property type="protein sequence ID" value="STY23986.1"/>
    <property type="molecule type" value="Genomic_DNA"/>
</dbReference>
<dbReference type="Pfam" id="PF00814">
    <property type="entry name" value="TsaD"/>
    <property type="match status" value="1"/>
</dbReference>
<comment type="caution">
    <text evidence="8">Lacks conserved residue(s) required for the propagation of feature annotation.</text>
</comment>
<comment type="cofactor">
    <cofactor evidence="8">
        <name>Fe(2+)</name>
        <dbReference type="ChEBI" id="CHEBI:29033"/>
    </cofactor>
    <text evidence="8">Binds 1 Fe(2+) ion per subunit.</text>
</comment>
<dbReference type="InterPro" id="IPR000905">
    <property type="entry name" value="Gcp-like_dom"/>
</dbReference>
<evidence type="ECO:0000313" key="12">
    <source>
        <dbReference type="Proteomes" id="UP000054820"/>
    </source>
</evidence>
<dbReference type="EC" id="2.3.1.234" evidence="8"/>
<evidence type="ECO:0000259" key="9">
    <source>
        <dbReference type="Pfam" id="PF00814"/>
    </source>
</evidence>
<dbReference type="FunFam" id="3.30.420.40:FF:000012">
    <property type="entry name" value="tRNA N6-adenosine threonylcarbamoyltransferase"/>
    <property type="match status" value="1"/>
</dbReference>
<keyword evidence="6 8" id="KW-0012">Acyltransferase</keyword>
<feature type="binding site" evidence="8">
    <location>
        <position position="194"/>
    </location>
    <ligand>
        <name>substrate</name>
    </ligand>
</feature>
<dbReference type="PROSITE" id="PS01016">
    <property type="entry name" value="GLYCOPROTEASE"/>
    <property type="match status" value="1"/>
</dbReference>
<feature type="domain" description="Gcp-like" evidence="9">
    <location>
        <begin position="38"/>
        <end position="321"/>
    </location>
</feature>
<dbReference type="HAMAP" id="MF_01445">
    <property type="entry name" value="TsaD"/>
    <property type="match status" value="1"/>
</dbReference>
<keyword evidence="4 8" id="KW-0479">Metal-binding</keyword>
<dbReference type="PANTHER" id="PTHR11735:SF6">
    <property type="entry name" value="TRNA N6-ADENOSINE THREONYLCARBAMOYLTRANSFERASE, MITOCHONDRIAL"/>
    <property type="match status" value="1"/>
</dbReference>
<evidence type="ECO:0000313" key="10">
    <source>
        <dbReference type="EMBL" id="KTD70253.1"/>
    </source>
</evidence>
<comment type="function">
    <text evidence="8">Required for the formation of a threonylcarbamoyl group on adenosine at position 37 (t(6)A37) in tRNAs that read codons beginning with adenine. Is involved in the transfer of the threonylcarbamoyl moiety of threonylcarbamoyl-AMP (TC-AMP) to the N6 group of A37, together with TsaE and TsaB. TsaD likely plays a direct catalytic role in this reaction.</text>
</comment>
<feature type="binding site" evidence="8">
    <location>
        <position position="129"/>
    </location>
    <ligand>
        <name>Fe cation</name>
        <dbReference type="ChEBI" id="CHEBI:24875"/>
    </ligand>
</feature>
<dbReference type="Gene3D" id="3.30.420.40">
    <property type="match status" value="2"/>
</dbReference>
<evidence type="ECO:0000256" key="1">
    <source>
        <dbReference type="ARBA" id="ARBA00022490"/>
    </source>
</evidence>
<dbReference type="GO" id="GO:0002949">
    <property type="term" value="P:tRNA threonylcarbamoyladenosine modification"/>
    <property type="evidence" value="ECO:0007669"/>
    <property type="project" value="UniProtKB-UniRule"/>
</dbReference>
<dbReference type="EMBL" id="LNYZ01000042">
    <property type="protein sequence ID" value="KTD70253.1"/>
    <property type="molecule type" value="Genomic_DNA"/>
</dbReference>
<gene>
    <name evidence="11" type="primary">gcp</name>
    <name evidence="8" type="synonym">tsaD</name>
    <name evidence="10" type="ORF">Lstg_3255</name>
    <name evidence="11" type="ORF">NCTC11991_02600</name>
</gene>
<comment type="subcellular location">
    <subcellularLocation>
        <location evidence="8">Cytoplasm</location>
    </subcellularLocation>
</comment>
<dbReference type="SUPFAM" id="SSF53067">
    <property type="entry name" value="Actin-like ATPase domain"/>
    <property type="match status" value="1"/>
</dbReference>
<feature type="binding site" evidence="8">
    <location>
        <begin position="148"/>
        <end position="152"/>
    </location>
    <ligand>
        <name>substrate</name>
    </ligand>
</feature>
<dbReference type="CDD" id="cd24133">
    <property type="entry name" value="ASKHA_NBD_TsaD_bac"/>
    <property type="match status" value="1"/>
</dbReference>
<dbReference type="InterPro" id="IPR022450">
    <property type="entry name" value="TsaD"/>
</dbReference>
<dbReference type="InterPro" id="IPR043129">
    <property type="entry name" value="ATPase_NBD"/>
</dbReference>
<evidence type="ECO:0000256" key="2">
    <source>
        <dbReference type="ARBA" id="ARBA00022679"/>
    </source>
</evidence>
<comment type="catalytic activity">
    <reaction evidence="7 8">
        <text>L-threonylcarbamoyladenylate + adenosine(37) in tRNA = N(6)-L-threonylcarbamoyladenosine(37) in tRNA + AMP + H(+)</text>
        <dbReference type="Rhea" id="RHEA:37059"/>
        <dbReference type="Rhea" id="RHEA-COMP:10162"/>
        <dbReference type="Rhea" id="RHEA-COMP:10163"/>
        <dbReference type="ChEBI" id="CHEBI:15378"/>
        <dbReference type="ChEBI" id="CHEBI:73682"/>
        <dbReference type="ChEBI" id="CHEBI:74411"/>
        <dbReference type="ChEBI" id="CHEBI:74418"/>
        <dbReference type="ChEBI" id="CHEBI:456215"/>
        <dbReference type="EC" id="2.3.1.234"/>
    </reaction>
</comment>
<keyword evidence="3 8" id="KW-0819">tRNA processing</keyword>
<dbReference type="PRINTS" id="PR00789">
    <property type="entry name" value="OSIALOPTASE"/>
</dbReference>
<reference evidence="10 12" key="1">
    <citation type="submission" date="2015-11" db="EMBL/GenBank/DDBJ databases">
        <title>Genomic analysis of 38 Legionella species identifies large and diverse effector repertoires.</title>
        <authorList>
            <person name="Burstein D."/>
            <person name="Amaro F."/>
            <person name="Zusman T."/>
            <person name="Lifshitz Z."/>
            <person name="Cohen O."/>
            <person name="Gilbert J.A."/>
            <person name="Pupko T."/>
            <person name="Shuman H.A."/>
            <person name="Segal G."/>
        </authorList>
    </citation>
    <scope>NUCLEOTIDE SEQUENCE [LARGE SCALE GENOMIC DNA]</scope>
    <source>
        <strain evidence="10 12">SC-18-C9</strain>
    </source>
</reference>
<evidence type="ECO:0000256" key="4">
    <source>
        <dbReference type="ARBA" id="ARBA00022723"/>
    </source>
</evidence>
<reference evidence="11 13" key="2">
    <citation type="submission" date="2018-06" db="EMBL/GenBank/DDBJ databases">
        <authorList>
            <consortium name="Pathogen Informatics"/>
            <person name="Doyle S."/>
        </authorList>
    </citation>
    <scope>NUCLEOTIDE SEQUENCE [LARGE SCALE GENOMIC DNA]</scope>
    <source>
        <strain evidence="11 13">NCTC11991</strain>
    </source>
</reference>
<keyword evidence="11" id="KW-0378">Hydrolase</keyword>
<evidence type="ECO:0000313" key="13">
    <source>
        <dbReference type="Proteomes" id="UP000255110"/>
    </source>
</evidence>
<evidence type="ECO:0000256" key="8">
    <source>
        <dbReference type="HAMAP-Rule" id="MF_01445"/>
    </source>
</evidence>
<dbReference type="GO" id="GO:0061711">
    <property type="term" value="F:tRNA N(6)-L-threonylcarbamoyladenine synthase activity"/>
    <property type="evidence" value="ECO:0007669"/>
    <property type="project" value="UniProtKB-EC"/>
</dbReference>
<evidence type="ECO:0000256" key="5">
    <source>
        <dbReference type="ARBA" id="ARBA00023004"/>
    </source>
</evidence>
<keyword evidence="12" id="KW-1185">Reference proteome</keyword>
<feature type="binding site" evidence="8">
    <location>
        <position position="314"/>
    </location>
    <ligand>
        <name>Fe cation</name>
        <dbReference type="ChEBI" id="CHEBI:24875"/>
    </ligand>
</feature>
<dbReference type="Proteomes" id="UP000255110">
    <property type="component" value="Unassembled WGS sequence"/>
</dbReference>
<dbReference type="AlphaFoldDB" id="A0A378LAX7"/>
<feature type="binding site" evidence="8">
    <location>
        <position position="125"/>
    </location>
    <ligand>
        <name>Fe cation</name>
        <dbReference type="ChEBI" id="CHEBI:24875"/>
    </ligand>
</feature>
<keyword evidence="5 8" id="KW-0408">Iron</keyword>
<dbReference type="NCBIfam" id="TIGR03723">
    <property type="entry name" value="T6A_TsaD_YgjD"/>
    <property type="match status" value="1"/>
</dbReference>
<dbReference type="GO" id="GO:0005506">
    <property type="term" value="F:iron ion binding"/>
    <property type="evidence" value="ECO:0007669"/>
    <property type="project" value="UniProtKB-UniRule"/>
</dbReference>
<organism evidence="11 13">
    <name type="scientific">Legionella steigerwaltii</name>
    <dbReference type="NCBI Taxonomy" id="460"/>
    <lineage>
        <taxon>Bacteria</taxon>
        <taxon>Pseudomonadati</taxon>
        <taxon>Pseudomonadota</taxon>
        <taxon>Gammaproteobacteria</taxon>
        <taxon>Legionellales</taxon>
        <taxon>Legionellaceae</taxon>
        <taxon>Legionella</taxon>
    </lineage>
</organism>
<dbReference type="FunFam" id="3.30.420.40:FF:000040">
    <property type="entry name" value="tRNA N6-adenosine threonylcarbamoyltransferase"/>
    <property type="match status" value="1"/>
</dbReference>
<protein>
    <recommendedName>
        <fullName evidence="8">tRNA N6-adenosine threonylcarbamoyltransferase</fullName>
        <ecNumber evidence="8">2.3.1.234</ecNumber>
    </recommendedName>
    <alternativeName>
        <fullName evidence="8">N6-L-threonylcarbamoyladenine synthase</fullName>
        <shortName evidence="8">t(6)A synthase</shortName>
    </alternativeName>
    <alternativeName>
        <fullName evidence="8">t(6)A37 threonylcarbamoyladenosine biosynthesis protein TsaD</fullName>
    </alternativeName>
    <alternativeName>
        <fullName evidence="8">tRNA threonylcarbamoyladenosine biosynthesis protein TsaD</fullName>
    </alternativeName>
</protein>
<feature type="binding site" evidence="8">
    <location>
        <position position="286"/>
    </location>
    <ligand>
        <name>substrate</name>
    </ligand>
</feature>
<keyword evidence="1 8" id="KW-0963">Cytoplasm</keyword>
<comment type="similarity">
    <text evidence="8">Belongs to the KAE1 / TsaD family.</text>
</comment>
<feature type="binding site" evidence="8">
    <location>
        <position position="181"/>
    </location>
    <ligand>
        <name>substrate</name>
    </ligand>
</feature>
<keyword evidence="2 8" id="KW-0808">Transferase</keyword>
<dbReference type="GO" id="GO:0016787">
    <property type="term" value="F:hydrolase activity"/>
    <property type="evidence" value="ECO:0007669"/>
    <property type="project" value="UniProtKB-KW"/>
</dbReference>
<dbReference type="Proteomes" id="UP000054820">
    <property type="component" value="Unassembled WGS sequence"/>
</dbReference>
<name>A0A378LAX7_9GAMM</name>
<evidence type="ECO:0000256" key="3">
    <source>
        <dbReference type="ARBA" id="ARBA00022694"/>
    </source>
</evidence>
<proteinExistence type="inferred from homology"/>